<name>A0ABR2S0I9_9ROSI</name>
<dbReference type="EMBL" id="JBBPBN010000019">
    <property type="protein sequence ID" value="KAK9018531.1"/>
    <property type="molecule type" value="Genomic_DNA"/>
</dbReference>
<accession>A0ABR2S0I9</accession>
<gene>
    <name evidence="1" type="ORF">V6N11_001503</name>
</gene>
<evidence type="ECO:0000313" key="2">
    <source>
        <dbReference type="Proteomes" id="UP001396334"/>
    </source>
</evidence>
<protein>
    <submittedName>
        <fullName evidence="1">Uncharacterized protein</fullName>
    </submittedName>
</protein>
<keyword evidence="2" id="KW-1185">Reference proteome</keyword>
<evidence type="ECO:0000313" key="1">
    <source>
        <dbReference type="EMBL" id="KAK9018531.1"/>
    </source>
</evidence>
<dbReference type="Proteomes" id="UP001396334">
    <property type="component" value="Unassembled WGS sequence"/>
</dbReference>
<proteinExistence type="predicted"/>
<comment type="caution">
    <text evidence="1">The sequence shown here is derived from an EMBL/GenBank/DDBJ whole genome shotgun (WGS) entry which is preliminary data.</text>
</comment>
<sequence length="77" mass="8690">MPKFSSKKANWRSFSQSMTLHAFSQREAIGSFHSTPNPTALNASPISLGQVCLYEDQKNQTVEKGFENMVFDTYVQV</sequence>
<reference evidence="1 2" key="1">
    <citation type="journal article" date="2024" name="G3 (Bethesda)">
        <title>Genome assembly of Hibiscus sabdariffa L. provides insights into metabolisms of medicinal natural products.</title>
        <authorList>
            <person name="Kim T."/>
        </authorList>
    </citation>
    <scope>NUCLEOTIDE SEQUENCE [LARGE SCALE GENOMIC DNA]</scope>
    <source>
        <strain evidence="1">TK-2024</strain>
        <tissue evidence="1">Old leaves</tissue>
    </source>
</reference>
<organism evidence="1 2">
    <name type="scientific">Hibiscus sabdariffa</name>
    <name type="common">roselle</name>
    <dbReference type="NCBI Taxonomy" id="183260"/>
    <lineage>
        <taxon>Eukaryota</taxon>
        <taxon>Viridiplantae</taxon>
        <taxon>Streptophyta</taxon>
        <taxon>Embryophyta</taxon>
        <taxon>Tracheophyta</taxon>
        <taxon>Spermatophyta</taxon>
        <taxon>Magnoliopsida</taxon>
        <taxon>eudicotyledons</taxon>
        <taxon>Gunneridae</taxon>
        <taxon>Pentapetalae</taxon>
        <taxon>rosids</taxon>
        <taxon>malvids</taxon>
        <taxon>Malvales</taxon>
        <taxon>Malvaceae</taxon>
        <taxon>Malvoideae</taxon>
        <taxon>Hibiscus</taxon>
    </lineage>
</organism>